<dbReference type="HAMAP" id="MF_00415">
    <property type="entry name" value="FlgH"/>
    <property type="match status" value="1"/>
</dbReference>
<feature type="chain" id="PRO_5027893688" description="Flagellar L-ring protein" evidence="8">
    <location>
        <begin position="25"/>
        <end position="229"/>
    </location>
</feature>
<keyword evidence="4 7" id="KW-0472">Membrane</keyword>
<name>A0A6S6M5D9_9BACT</name>
<evidence type="ECO:0000256" key="4">
    <source>
        <dbReference type="ARBA" id="ARBA00023136"/>
    </source>
</evidence>
<dbReference type="PROSITE" id="PS51257">
    <property type="entry name" value="PROKAR_LIPOPROTEIN"/>
    <property type="match status" value="1"/>
</dbReference>
<dbReference type="EMBL" id="AP023213">
    <property type="protein sequence ID" value="BCG48900.1"/>
    <property type="molecule type" value="Genomic_DNA"/>
</dbReference>
<evidence type="ECO:0000256" key="3">
    <source>
        <dbReference type="ARBA" id="ARBA00022729"/>
    </source>
</evidence>
<dbReference type="PRINTS" id="PR01008">
    <property type="entry name" value="FLGLRINGFLGH"/>
</dbReference>
<accession>A0A6S6M5D9</accession>
<dbReference type="RefSeq" id="WP_143424315.1">
    <property type="nucleotide sequence ID" value="NZ_AP023213.1"/>
</dbReference>
<keyword evidence="9" id="KW-0282">Flagellum</keyword>
<organism evidence="9 10">
    <name type="scientific">Citrifermentans bremense</name>
    <dbReference type="NCBI Taxonomy" id="60035"/>
    <lineage>
        <taxon>Bacteria</taxon>
        <taxon>Pseudomonadati</taxon>
        <taxon>Thermodesulfobacteriota</taxon>
        <taxon>Desulfuromonadia</taxon>
        <taxon>Geobacterales</taxon>
        <taxon>Geobacteraceae</taxon>
        <taxon>Citrifermentans</taxon>
    </lineage>
</organism>
<proteinExistence type="inferred from homology"/>
<feature type="signal peptide" evidence="8">
    <location>
        <begin position="1"/>
        <end position="24"/>
    </location>
</feature>
<evidence type="ECO:0000256" key="7">
    <source>
        <dbReference type="HAMAP-Rule" id="MF_00415"/>
    </source>
</evidence>
<keyword evidence="9" id="KW-0969">Cilium</keyword>
<dbReference type="GO" id="GO:0009427">
    <property type="term" value="C:bacterial-type flagellum basal body, distal rod, L ring"/>
    <property type="evidence" value="ECO:0007669"/>
    <property type="project" value="InterPro"/>
</dbReference>
<dbReference type="GO" id="GO:0003774">
    <property type="term" value="F:cytoskeletal motor activity"/>
    <property type="evidence" value="ECO:0007669"/>
    <property type="project" value="InterPro"/>
</dbReference>
<dbReference type="AlphaFoldDB" id="A0A6S6M5D9"/>
<dbReference type="InterPro" id="IPR000527">
    <property type="entry name" value="Flag_Lring"/>
</dbReference>
<comment type="subcellular location">
    <subcellularLocation>
        <location evidence="7">Cell outer membrane</location>
        <topology evidence="7">Lipid-anchor</topology>
    </subcellularLocation>
    <subcellularLocation>
        <location evidence="7">Bacterial flagellum basal body</location>
    </subcellularLocation>
</comment>
<comment type="function">
    <text evidence="1 7">Assembles around the rod to form the L-ring and probably protects the motor/basal body from shearing forces during rotation.</text>
</comment>
<keyword evidence="10" id="KW-1185">Reference proteome</keyword>
<evidence type="ECO:0000256" key="5">
    <source>
        <dbReference type="ARBA" id="ARBA00023143"/>
    </source>
</evidence>
<evidence type="ECO:0000256" key="2">
    <source>
        <dbReference type="ARBA" id="ARBA00006929"/>
    </source>
</evidence>
<sequence>MNRKTAKIKAAALGLPLLLLAACAHQTAEVQTPTFDEQIPAPQLSYASGSLWQATSTGLAEDMKARRRGDIITVLISENASASKKASTGTSRGSSISGGIPKLLGLETTGIRNWADLAQLLSASYGSKFDGSGSTSREETLQATLSAKVIDVIPNGNLLIEGRRNVRVNNEDQIIVLTGTVRGRDVSADNTVSSALVADAKIAYSGKGIISDRQKPGWLLNVLDKVWPF</sequence>
<evidence type="ECO:0000313" key="10">
    <source>
        <dbReference type="Proteomes" id="UP000515472"/>
    </source>
</evidence>
<gene>
    <name evidence="7" type="primary">flgH</name>
    <name evidence="9" type="ORF">GEOBRER4_n3795</name>
</gene>
<dbReference type="GO" id="GO:0071973">
    <property type="term" value="P:bacterial-type flagellum-dependent cell motility"/>
    <property type="evidence" value="ECO:0007669"/>
    <property type="project" value="InterPro"/>
</dbReference>
<keyword evidence="5 7" id="KW-0975">Bacterial flagellum</keyword>
<keyword evidence="7" id="KW-0449">Lipoprotein</keyword>
<evidence type="ECO:0000256" key="1">
    <source>
        <dbReference type="ARBA" id="ARBA00002591"/>
    </source>
</evidence>
<reference evidence="9 10" key="1">
    <citation type="submission" date="2020-06" db="EMBL/GenBank/DDBJ databases">
        <title>Interaction of electrochemicaly active bacteria, Geobacter bremensis R4 on different carbon anode.</title>
        <authorList>
            <person name="Meng L."/>
            <person name="Yoshida N."/>
        </authorList>
    </citation>
    <scope>NUCLEOTIDE SEQUENCE [LARGE SCALE GENOMIC DNA]</scope>
    <source>
        <strain evidence="9 10">R4</strain>
    </source>
</reference>
<dbReference type="PANTHER" id="PTHR34933">
    <property type="entry name" value="FLAGELLAR L-RING PROTEIN"/>
    <property type="match status" value="1"/>
</dbReference>
<dbReference type="PANTHER" id="PTHR34933:SF1">
    <property type="entry name" value="FLAGELLAR L-RING PROTEIN"/>
    <property type="match status" value="1"/>
</dbReference>
<dbReference type="KEGG" id="gbn:GEOBRER4_36500"/>
<keyword evidence="9" id="KW-0966">Cell projection</keyword>
<dbReference type="Proteomes" id="UP000515472">
    <property type="component" value="Chromosome"/>
</dbReference>
<keyword evidence="3 7" id="KW-0732">Signal</keyword>
<protein>
    <recommendedName>
        <fullName evidence="7">Flagellar L-ring protein</fullName>
    </recommendedName>
    <alternativeName>
        <fullName evidence="7">Basal body L-ring protein</fullName>
    </alternativeName>
</protein>
<comment type="similarity">
    <text evidence="2 7">Belongs to the FlgH family.</text>
</comment>
<evidence type="ECO:0000256" key="8">
    <source>
        <dbReference type="SAM" id="SignalP"/>
    </source>
</evidence>
<evidence type="ECO:0000313" key="9">
    <source>
        <dbReference type="EMBL" id="BCG48900.1"/>
    </source>
</evidence>
<keyword evidence="6 7" id="KW-0998">Cell outer membrane</keyword>
<comment type="subunit">
    <text evidence="7">The basal body constitutes a major portion of the flagellar organelle and consists of four rings (L,P,S, and M) mounted on a central rod.</text>
</comment>
<dbReference type="GO" id="GO:0009279">
    <property type="term" value="C:cell outer membrane"/>
    <property type="evidence" value="ECO:0007669"/>
    <property type="project" value="UniProtKB-SubCell"/>
</dbReference>
<evidence type="ECO:0000256" key="6">
    <source>
        <dbReference type="ARBA" id="ARBA00023237"/>
    </source>
</evidence>
<dbReference type="Pfam" id="PF02107">
    <property type="entry name" value="FlgH"/>
    <property type="match status" value="1"/>
</dbReference>